<feature type="transmembrane region" description="Helical" evidence="1">
    <location>
        <begin position="7"/>
        <end position="24"/>
    </location>
</feature>
<evidence type="ECO:0000313" key="3">
    <source>
        <dbReference type="Proteomes" id="UP001224325"/>
    </source>
</evidence>
<dbReference type="AlphaFoldDB" id="A0AAU7EFH1"/>
<accession>A0AAU7EFH1</accession>
<protein>
    <submittedName>
        <fullName evidence="2">DUF4907 domain-containing protein</fullName>
    </submittedName>
</protein>
<dbReference type="KEGG" id="mlil:QLS71_019000"/>
<sequence length="114" mass="13064">MNNKQKYIIAILLSFSAVLTYFIINTTAFNSKTEAFTTEVYKTSTGYGYSINYNKKLLIKQDYIPTIQNNQSFCTLQDAQKMADLVKTKLNNKENPRISLLDIKHLGIKLNCIN</sequence>
<gene>
    <name evidence="2" type="ORF">QLS71_019000</name>
</gene>
<evidence type="ECO:0000256" key="1">
    <source>
        <dbReference type="SAM" id="Phobius"/>
    </source>
</evidence>
<name>A0AAU7EFH1_9FLAO</name>
<organism evidence="2 3">
    <name type="scientific">Mariniflexile litorale</name>
    <dbReference type="NCBI Taxonomy" id="3045158"/>
    <lineage>
        <taxon>Bacteria</taxon>
        <taxon>Pseudomonadati</taxon>
        <taxon>Bacteroidota</taxon>
        <taxon>Flavobacteriia</taxon>
        <taxon>Flavobacteriales</taxon>
        <taxon>Flavobacteriaceae</taxon>
        <taxon>Mariniflexile</taxon>
    </lineage>
</organism>
<evidence type="ECO:0000313" key="2">
    <source>
        <dbReference type="EMBL" id="XBL14383.1"/>
    </source>
</evidence>
<dbReference type="Pfam" id="PF16250">
    <property type="entry name" value="DUF4907"/>
    <property type="match status" value="1"/>
</dbReference>
<keyword evidence="1" id="KW-0812">Transmembrane</keyword>
<keyword evidence="3" id="KW-1185">Reference proteome</keyword>
<keyword evidence="1" id="KW-0472">Membrane</keyword>
<dbReference type="Proteomes" id="UP001224325">
    <property type="component" value="Chromosome"/>
</dbReference>
<reference evidence="2" key="1">
    <citation type="submission" date="2024-04" db="EMBL/GenBank/DDBJ databases">
        <title>Mariniflexile litorale, isolated from the shallow sediments of the Sea of Japan.</title>
        <authorList>
            <person name="Romanenko L."/>
            <person name="Isaeva M."/>
        </authorList>
    </citation>
    <scope>NUCLEOTIDE SEQUENCE [LARGE SCALE GENOMIC DNA]</scope>
    <source>
        <strain evidence="2">KMM 9835</strain>
    </source>
</reference>
<keyword evidence="1" id="KW-1133">Transmembrane helix</keyword>
<dbReference type="InterPro" id="IPR032593">
    <property type="entry name" value="DUF4907"/>
</dbReference>
<dbReference type="RefSeq" id="WP_308992150.1">
    <property type="nucleotide sequence ID" value="NZ_CP155618.1"/>
</dbReference>
<dbReference type="EMBL" id="CP155618">
    <property type="protein sequence ID" value="XBL14383.1"/>
    <property type="molecule type" value="Genomic_DNA"/>
</dbReference>
<proteinExistence type="predicted"/>